<comment type="caution">
    <text evidence="3">The sequence shown here is derived from an EMBL/GenBank/DDBJ whole genome shotgun (WGS) entry which is preliminary data.</text>
</comment>
<accession>A0ABR8KPE6</accession>
<dbReference type="InterPro" id="IPR017481">
    <property type="entry name" value="CHP03032"/>
</dbReference>
<feature type="compositionally biased region" description="Polar residues" evidence="1">
    <location>
        <begin position="25"/>
        <end position="50"/>
    </location>
</feature>
<evidence type="ECO:0000256" key="1">
    <source>
        <dbReference type="SAM" id="MobiDB-lite"/>
    </source>
</evidence>
<protein>
    <submittedName>
        <fullName evidence="3">TIGR03032 family protein</fullName>
    </submittedName>
</protein>
<feature type="region of interest" description="Disordered" evidence="1">
    <location>
        <begin position="1"/>
        <end position="50"/>
    </location>
</feature>
<evidence type="ECO:0000313" key="4">
    <source>
        <dbReference type="Proteomes" id="UP000635384"/>
    </source>
</evidence>
<sequence length="397" mass="43336">MSTSQNTTVAPPPKVDSKEPEHTGAQVSSTAQQRQHVAASQTSPGSGTAEYSLSGGLIRRLADMNASLAFTSYQSGLLYMLGSNAQGAAQLHQSAMPKPMGLSTDGHGGLVLSTGAHLMRFANILEPDQRINQTYDACFMPRTNFITGQLDAHDVGVDVQGEIIFVNTRYNCLAKPSQRHSFEPIWKPDFISDIVDEDRCHINGLAMRDGKPAYVTAVSKSDTIDGWRDRRADGGVVIDIAKNRIICEGLSMPHSPRWHDGRLWVLDAGTGNFGFVELPKGKAKMGKFKPVAFCPGFLRGLAFHGKYAFIGLSKPRYKRFEGLALDQRLKDADSEPWCGVQVIDTASGACVDWFRIDGKIGELYDVELIPGFRCPMTVSPTSPDAASLITFERPQNN</sequence>
<name>A0ABR8KPE6_9SPHN</name>
<reference evidence="3 4" key="1">
    <citation type="submission" date="2020-09" db="EMBL/GenBank/DDBJ databases">
        <authorList>
            <person name="Yoon J.-W."/>
        </authorList>
    </citation>
    <scope>NUCLEOTIDE SEQUENCE [LARGE SCALE GENOMIC DNA]</scope>
    <source>
        <strain evidence="3 4">KMU-140</strain>
    </source>
</reference>
<organism evidence="3 4">
    <name type="scientific">Erythrobacter rubeus</name>
    <dbReference type="NCBI Taxonomy" id="2760803"/>
    <lineage>
        <taxon>Bacteria</taxon>
        <taxon>Pseudomonadati</taxon>
        <taxon>Pseudomonadota</taxon>
        <taxon>Alphaproteobacteria</taxon>
        <taxon>Sphingomonadales</taxon>
        <taxon>Erythrobacteraceae</taxon>
        <taxon>Erythrobacter/Porphyrobacter group</taxon>
        <taxon>Erythrobacter</taxon>
    </lineage>
</organism>
<dbReference type="NCBIfam" id="TIGR03032">
    <property type="entry name" value="TIGR03032 family protein"/>
    <property type="match status" value="1"/>
</dbReference>
<proteinExistence type="predicted"/>
<evidence type="ECO:0000259" key="2">
    <source>
        <dbReference type="Pfam" id="PF16261"/>
    </source>
</evidence>
<dbReference type="EMBL" id="JACXLC010000001">
    <property type="protein sequence ID" value="MBD2840858.1"/>
    <property type="molecule type" value="Genomic_DNA"/>
</dbReference>
<dbReference type="Pfam" id="PF16261">
    <property type="entry name" value="DUF4915"/>
    <property type="match status" value="1"/>
</dbReference>
<gene>
    <name evidence="3" type="ORF">IB285_01160</name>
</gene>
<dbReference type="Proteomes" id="UP000635384">
    <property type="component" value="Unassembled WGS sequence"/>
</dbReference>
<dbReference type="SUPFAM" id="SSF63825">
    <property type="entry name" value="YWTD domain"/>
    <property type="match status" value="1"/>
</dbReference>
<dbReference type="RefSeq" id="WP_190786445.1">
    <property type="nucleotide sequence ID" value="NZ_JACXLC010000001.1"/>
</dbReference>
<keyword evidence="4" id="KW-1185">Reference proteome</keyword>
<feature type="domain" description="Conserved hypothetical protein CHP03032" evidence="2">
    <location>
        <begin position="58"/>
        <end position="377"/>
    </location>
</feature>
<evidence type="ECO:0000313" key="3">
    <source>
        <dbReference type="EMBL" id="MBD2840858.1"/>
    </source>
</evidence>